<dbReference type="EMBL" id="JAUSVY010000006">
    <property type="protein sequence ID" value="MDQ0505973.1"/>
    <property type="molecule type" value="Genomic_DNA"/>
</dbReference>
<organism evidence="1 2">
    <name type="scientific">Xanthobacter agilis</name>
    <dbReference type="NCBI Taxonomy" id="47492"/>
    <lineage>
        <taxon>Bacteria</taxon>
        <taxon>Pseudomonadati</taxon>
        <taxon>Pseudomonadota</taxon>
        <taxon>Alphaproteobacteria</taxon>
        <taxon>Hyphomicrobiales</taxon>
        <taxon>Xanthobacteraceae</taxon>
        <taxon>Xanthobacter</taxon>
    </lineage>
</organism>
<name>A0ABU0LFT6_XANAG</name>
<keyword evidence="2" id="KW-1185">Reference proteome</keyword>
<sequence length="94" mass="10853">MDVQDLTLRLAISNKALDANLAETFRKAAQAALDGAYEAWKAKRGIDQVERDTPQWDKMMKATKPQYKVLVEAKRDEKNAKRRLATAIDRYWSR</sequence>
<dbReference type="Proteomes" id="UP001241747">
    <property type="component" value="Unassembled WGS sequence"/>
</dbReference>
<evidence type="ECO:0000313" key="2">
    <source>
        <dbReference type="Proteomes" id="UP001241747"/>
    </source>
</evidence>
<gene>
    <name evidence="1" type="ORF">QOZ94_002777</name>
</gene>
<protein>
    <submittedName>
        <fullName evidence="1">Uncharacterized protein</fullName>
    </submittedName>
</protein>
<reference evidence="1 2" key="1">
    <citation type="submission" date="2023-07" db="EMBL/GenBank/DDBJ databases">
        <title>Genomic Encyclopedia of Type Strains, Phase IV (KMG-IV): sequencing the most valuable type-strain genomes for metagenomic binning, comparative biology and taxonomic classification.</title>
        <authorList>
            <person name="Goeker M."/>
        </authorList>
    </citation>
    <scope>NUCLEOTIDE SEQUENCE [LARGE SCALE GENOMIC DNA]</scope>
    <source>
        <strain evidence="1 2">DSM 3770</strain>
    </source>
</reference>
<accession>A0ABU0LFT6</accession>
<proteinExistence type="predicted"/>
<evidence type="ECO:0000313" key="1">
    <source>
        <dbReference type="EMBL" id="MDQ0505973.1"/>
    </source>
</evidence>
<comment type="caution">
    <text evidence="1">The sequence shown here is derived from an EMBL/GenBank/DDBJ whole genome shotgun (WGS) entry which is preliminary data.</text>
</comment>
<dbReference type="RefSeq" id="WP_237347727.1">
    <property type="nucleotide sequence ID" value="NZ_JABWGX010000048.1"/>
</dbReference>